<keyword evidence="4" id="KW-0521">NADP</keyword>
<dbReference type="Gene3D" id="3.20.20.70">
    <property type="entry name" value="Aldolase class I"/>
    <property type="match status" value="1"/>
</dbReference>
<dbReference type="RefSeq" id="WP_305732915.1">
    <property type="nucleotide sequence ID" value="NZ_OW150024.1"/>
</dbReference>
<dbReference type="PANTHER" id="PTHR43303:SF4">
    <property type="entry name" value="NADPH DEHYDROGENASE C23G7.10C-RELATED"/>
    <property type="match status" value="1"/>
</dbReference>
<keyword evidence="2" id="KW-0285">Flavoprotein</keyword>
<protein>
    <submittedName>
        <fullName evidence="7">NADPH dehydrogenase</fullName>
        <ecNumber evidence="7">1.6.99.1</ecNumber>
    </submittedName>
</protein>
<sequence>MSRLFTPLALRGITARNRIFMSPMCQYSCAADGLATTWHLVHYGGRAAGGAGLVMVEATAVSPEGRISPQDCGIWNDEQTRAFAPITYFIRQQGAVAALQLAHAGRKAATAHPCRGGGPLAAGEGGWQPVAPSPLPFAADYPVPSQLTEAELERIEADFAAAARRARTAGFEVVEVHMAHGYLLHQFLSPLSNRRTDDYGGSPDNRLRFPLRVARAVREAWPAELPVFVRISATDWVEGGWDLPQSLELCRRLRECGIDLVDCSTGGLVPDAVIPAAPGFQVPFAAAVRQQVGIATGAVGLITDAEQAEQIIADGQADAVLLGRELLRSPSWPLQAAKRLGSETAWPEQYLRAR</sequence>
<keyword evidence="8" id="KW-1185">Reference proteome</keyword>
<evidence type="ECO:0000256" key="3">
    <source>
        <dbReference type="ARBA" id="ARBA00022643"/>
    </source>
</evidence>
<dbReference type="InterPro" id="IPR001155">
    <property type="entry name" value="OxRdtase_FMN_N"/>
</dbReference>
<evidence type="ECO:0000256" key="5">
    <source>
        <dbReference type="ARBA" id="ARBA00023002"/>
    </source>
</evidence>
<dbReference type="InterPro" id="IPR013785">
    <property type="entry name" value="Aldolase_TIM"/>
</dbReference>
<proteinExistence type="predicted"/>
<comment type="cofactor">
    <cofactor evidence="1">
        <name>FMN</name>
        <dbReference type="ChEBI" id="CHEBI:58210"/>
    </cofactor>
</comment>
<evidence type="ECO:0000259" key="6">
    <source>
        <dbReference type="Pfam" id="PF00724"/>
    </source>
</evidence>
<organism evidence="7 8">
    <name type="scientific">Trichlorobacter ammonificans</name>
    <dbReference type="NCBI Taxonomy" id="2916410"/>
    <lineage>
        <taxon>Bacteria</taxon>
        <taxon>Pseudomonadati</taxon>
        <taxon>Thermodesulfobacteriota</taxon>
        <taxon>Desulfuromonadia</taxon>
        <taxon>Geobacterales</taxon>
        <taxon>Geobacteraceae</taxon>
        <taxon>Trichlorobacter</taxon>
    </lineage>
</organism>
<evidence type="ECO:0000256" key="1">
    <source>
        <dbReference type="ARBA" id="ARBA00001917"/>
    </source>
</evidence>
<keyword evidence="3" id="KW-0288">FMN</keyword>
<dbReference type="SUPFAM" id="SSF51395">
    <property type="entry name" value="FMN-linked oxidoreductases"/>
    <property type="match status" value="1"/>
</dbReference>
<dbReference type="EMBL" id="OW150024">
    <property type="protein sequence ID" value="CAH2032140.1"/>
    <property type="molecule type" value="Genomic_DNA"/>
</dbReference>
<keyword evidence="5 7" id="KW-0560">Oxidoreductase</keyword>
<accession>A0ABN8HM80</accession>
<dbReference type="InterPro" id="IPR044152">
    <property type="entry name" value="YqjM-like"/>
</dbReference>
<evidence type="ECO:0000313" key="7">
    <source>
        <dbReference type="EMBL" id="CAH2032140.1"/>
    </source>
</evidence>
<dbReference type="CDD" id="cd02932">
    <property type="entry name" value="OYE_YqiM_FMN"/>
    <property type="match status" value="1"/>
</dbReference>
<reference evidence="7 8" key="1">
    <citation type="submission" date="2022-03" db="EMBL/GenBank/DDBJ databases">
        <authorList>
            <person name="Koch H."/>
        </authorList>
    </citation>
    <scope>NUCLEOTIDE SEQUENCE [LARGE SCALE GENOMIC DNA]</scope>
    <source>
        <strain evidence="7 8">G1</strain>
    </source>
</reference>
<evidence type="ECO:0000313" key="8">
    <source>
        <dbReference type="Proteomes" id="UP001295463"/>
    </source>
</evidence>
<dbReference type="EC" id="1.6.99.1" evidence="7"/>
<dbReference type="Proteomes" id="UP001295463">
    <property type="component" value="Chromosome"/>
</dbReference>
<dbReference type="PANTHER" id="PTHR43303">
    <property type="entry name" value="NADPH DEHYDROGENASE C23G7.10C-RELATED"/>
    <property type="match status" value="1"/>
</dbReference>
<evidence type="ECO:0000256" key="2">
    <source>
        <dbReference type="ARBA" id="ARBA00022630"/>
    </source>
</evidence>
<dbReference type="GO" id="GO:0003959">
    <property type="term" value="F:NADPH dehydrogenase activity"/>
    <property type="evidence" value="ECO:0007669"/>
    <property type="project" value="UniProtKB-EC"/>
</dbReference>
<evidence type="ECO:0000256" key="4">
    <source>
        <dbReference type="ARBA" id="ARBA00022857"/>
    </source>
</evidence>
<feature type="domain" description="NADH:flavin oxidoreductase/NADH oxidase N-terminal" evidence="6">
    <location>
        <begin position="4"/>
        <end position="340"/>
    </location>
</feature>
<gene>
    <name evidence="7" type="primary">namA</name>
    <name evidence="7" type="ORF">GEAMG1_2304</name>
</gene>
<name>A0ABN8HM80_9BACT</name>
<dbReference type="Pfam" id="PF00724">
    <property type="entry name" value="Oxidored_FMN"/>
    <property type="match status" value="1"/>
</dbReference>